<protein>
    <submittedName>
        <fullName evidence="9">Acetyl-CoA carboxylase, biotin carboxylase subunit</fullName>
    </submittedName>
</protein>
<evidence type="ECO:0000313" key="10">
    <source>
        <dbReference type="Proteomes" id="UP000036958"/>
    </source>
</evidence>
<keyword evidence="5" id="KW-0092">Biotin</keyword>
<dbReference type="FunFam" id="3.30.1490.20:FF:000003">
    <property type="entry name" value="acetyl-CoA carboxylase isoform X1"/>
    <property type="match status" value="1"/>
</dbReference>
<keyword evidence="3 6" id="KW-0067">ATP-binding</keyword>
<dbReference type="OrthoDB" id="9807469at2"/>
<dbReference type="InterPro" id="IPR016185">
    <property type="entry name" value="PreATP-grasp_dom_sf"/>
</dbReference>
<dbReference type="InterPro" id="IPR050856">
    <property type="entry name" value="Biotin_carboxylase_complex"/>
</dbReference>
<evidence type="ECO:0000256" key="5">
    <source>
        <dbReference type="ARBA" id="ARBA00023267"/>
    </source>
</evidence>
<dbReference type="NCBIfam" id="NF006367">
    <property type="entry name" value="PRK08591.1"/>
    <property type="match status" value="1"/>
</dbReference>
<evidence type="ECO:0000256" key="2">
    <source>
        <dbReference type="ARBA" id="ARBA00022741"/>
    </source>
</evidence>
<dbReference type="GO" id="GO:0016874">
    <property type="term" value="F:ligase activity"/>
    <property type="evidence" value="ECO:0007669"/>
    <property type="project" value="UniProtKB-KW"/>
</dbReference>
<dbReference type="FunFam" id="3.40.50.20:FF:000010">
    <property type="entry name" value="Propionyl-CoA carboxylase subunit alpha"/>
    <property type="match status" value="1"/>
</dbReference>
<dbReference type="Pfam" id="PF02786">
    <property type="entry name" value="CPSase_L_D2"/>
    <property type="match status" value="1"/>
</dbReference>
<dbReference type="InterPro" id="IPR011054">
    <property type="entry name" value="Rudment_hybrid_motif"/>
</dbReference>
<dbReference type="Pfam" id="PF02785">
    <property type="entry name" value="Biotin_carb_C"/>
    <property type="match status" value="1"/>
</dbReference>
<dbReference type="PANTHER" id="PTHR18866">
    <property type="entry name" value="CARBOXYLASE:PYRUVATE/ACETYL-COA/PROPIONYL-COA CARBOXYLASE"/>
    <property type="match status" value="1"/>
</dbReference>
<evidence type="ECO:0000259" key="8">
    <source>
        <dbReference type="PROSITE" id="PS50979"/>
    </source>
</evidence>
<dbReference type="InterPro" id="IPR005479">
    <property type="entry name" value="CPAse_ATP-bd"/>
</dbReference>
<name>A0A0L8VF50_9BACT</name>
<dbReference type="AlphaFoldDB" id="A0A0L8VF50"/>
<keyword evidence="10" id="KW-1185">Reference proteome</keyword>
<dbReference type="FunFam" id="3.30.470.20:FF:000028">
    <property type="entry name" value="Methylcrotonoyl-CoA carboxylase subunit alpha, mitochondrial"/>
    <property type="match status" value="1"/>
</dbReference>
<keyword evidence="2 6" id="KW-0547">Nucleotide-binding</keyword>
<dbReference type="PANTHER" id="PTHR18866:SF127">
    <property type="match status" value="1"/>
</dbReference>
<dbReference type="PROSITE" id="PS50975">
    <property type="entry name" value="ATP_GRASP"/>
    <property type="match status" value="1"/>
</dbReference>
<evidence type="ECO:0000256" key="1">
    <source>
        <dbReference type="ARBA" id="ARBA00022598"/>
    </source>
</evidence>
<keyword evidence="4" id="KW-0460">Magnesium</keyword>
<organism evidence="9 10">
    <name type="scientific">Sunxiuqinia dokdonensis</name>
    <dbReference type="NCBI Taxonomy" id="1409788"/>
    <lineage>
        <taxon>Bacteria</taxon>
        <taxon>Pseudomonadati</taxon>
        <taxon>Bacteroidota</taxon>
        <taxon>Bacteroidia</taxon>
        <taxon>Marinilabiliales</taxon>
        <taxon>Prolixibacteraceae</taxon>
        <taxon>Sunxiuqinia</taxon>
    </lineage>
</organism>
<evidence type="ECO:0000313" key="9">
    <source>
        <dbReference type="EMBL" id="KOH46787.1"/>
    </source>
</evidence>
<dbReference type="SUPFAM" id="SSF51246">
    <property type="entry name" value="Rudiment single hybrid motif"/>
    <property type="match status" value="1"/>
</dbReference>
<reference evidence="10" key="1">
    <citation type="submission" date="2015-07" db="EMBL/GenBank/DDBJ databases">
        <title>Genome sequencing of Sunxiuqinia dokdonensis strain SK.</title>
        <authorList>
            <person name="Ahn S."/>
            <person name="Kim B.-C."/>
        </authorList>
    </citation>
    <scope>NUCLEOTIDE SEQUENCE [LARGE SCALE GENOMIC DNA]</scope>
    <source>
        <strain evidence="10">SK</strain>
    </source>
</reference>
<feature type="domain" description="Biotin carboxylation" evidence="8">
    <location>
        <begin position="3"/>
        <end position="448"/>
    </location>
</feature>
<dbReference type="STRING" id="1409788.NC99_03730"/>
<dbReference type="SUPFAM" id="SSF52440">
    <property type="entry name" value="PreATP-grasp domain"/>
    <property type="match status" value="1"/>
</dbReference>
<dbReference type="PROSITE" id="PS00867">
    <property type="entry name" value="CPSASE_2"/>
    <property type="match status" value="1"/>
</dbReference>
<dbReference type="SUPFAM" id="SSF56059">
    <property type="entry name" value="Glutathione synthetase ATP-binding domain-like"/>
    <property type="match status" value="1"/>
</dbReference>
<dbReference type="RefSeq" id="WP_053179206.1">
    <property type="nucleotide sequence ID" value="NZ_LGIA01000018.1"/>
</dbReference>
<dbReference type="InterPro" id="IPR004549">
    <property type="entry name" value="Acetyl_CoA_COase_biotin_COase"/>
</dbReference>
<evidence type="ECO:0000256" key="6">
    <source>
        <dbReference type="PROSITE-ProRule" id="PRU00409"/>
    </source>
</evidence>
<accession>A0A0L8VF50</accession>
<sequence>MRKINKILVANRGEIAVRIMRTCREMGIATVAVFSDADRTSMHVRYADEAYHVGPAPSKDSYLKAEKIIEVALQSKADAIHPGYGFLSENASFAKLCTDNGIIFIGPTPAVIDKMGDKIQARKAMIAAGVPVVPGTTEAIQSEDEAIKTIQTIGLPVMIKASAGGGGKGMRLVEKAENIVSSVRAARSEALASFNDDAVYIEKYVQSPHHIEFQVLGDEHGNVVHLFERECSIQRRHQKMVEETPSVLMTPELREQMGKHAVDAAKAVNYVGAGTIEFLVDNDRNYYFLEMNTRLQVEHPITERVTGIDLVKKQIQVAEGQTLNLEQSQLEQKGHAIECRIYAEDSDNNFMPSPGKIHTITQPLGLGVRTDGYVYEGYEIPIHYDPLISKLIVWAETRAEAIERMRRALYEYKITGIRTSLKFLERIMDSADFVSGNYDTNFIEKNRSTLMADDSSEDESQDMVIIAAYFDFINRKNKVIPTKELNPAKNRWKKYTYQKNFDRL</sequence>
<evidence type="ECO:0000259" key="7">
    <source>
        <dbReference type="PROSITE" id="PS50975"/>
    </source>
</evidence>
<dbReference type="Pfam" id="PF00289">
    <property type="entry name" value="Biotin_carb_N"/>
    <property type="match status" value="1"/>
</dbReference>
<dbReference type="PROSITE" id="PS50979">
    <property type="entry name" value="BC"/>
    <property type="match status" value="1"/>
</dbReference>
<dbReference type="InterPro" id="IPR011764">
    <property type="entry name" value="Biotin_carboxylation_dom"/>
</dbReference>
<keyword evidence="1" id="KW-0436">Ligase</keyword>
<dbReference type="GO" id="GO:2001295">
    <property type="term" value="P:malonyl-CoA biosynthetic process"/>
    <property type="evidence" value="ECO:0007669"/>
    <property type="project" value="UniProtKB-UniPathway"/>
</dbReference>
<dbReference type="UniPathway" id="UPA00655">
    <property type="reaction ID" value="UER00711"/>
</dbReference>
<dbReference type="Gene3D" id="3.30.470.20">
    <property type="entry name" value="ATP-grasp fold, B domain"/>
    <property type="match status" value="1"/>
</dbReference>
<dbReference type="InterPro" id="IPR005481">
    <property type="entry name" value="BC-like_N"/>
</dbReference>
<comment type="caution">
    <text evidence="9">The sequence shown here is derived from an EMBL/GenBank/DDBJ whole genome shotgun (WGS) entry which is preliminary data.</text>
</comment>
<gene>
    <name evidence="9" type="ORF">NC99_03730</name>
</gene>
<proteinExistence type="predicted"/>
<feature type="domain" description="ATP-grasp" evidence="7">
    <location>
        <begin position="122"/>
        <end position="319"/>
    </location>
</feature>
<evidence type="ECO:0000256" key="4">
    <source>
        <dbReference type="ARBA" id="ARBA00022842"/>
    </source>
</evidence>
<dbReference type="PATRIC" id="fig|1409788.3.peg.385"/>
<dbReference type="NCBIfam" id="TIGR00514">
    <property type="entry name" value="accC"/>
    <property type="match status" value="1"/>
</dbReference>
<dbReference type="SMART" id="SM00878">
    <property type="entry name" value="Biotin_carb_C"/>
    <property type="match status" value="1"/>
</dbReference>
<dbReference type="GO" id="GO:0005524">
    <property type="term" value="F:ATP binding"/>
    <property type="evidence" value="ECO:0007669"/>
    <property type="project" value="UniProtKB-UniRule"/>
</dbReference>
<dbReference type="EMBL" id="LGIA01000018">
    <property type="protein sequence ID" value="KOH46787.1"/>
    <property type="molecule type" value="Genomic_DNA"/>
</dbReference>
<dbReference type="InterPro" id="IPR011761">
    <property type="entry name" value="ATP-grasp"/>
</dbReference>
<dbReference type="InterPro" id="IPR005482">
    <property type="entry name" value="Biotin_COase_C"/>
</dbReference>
<dbReference type="GO" id="GO:0046872">
    <property type="term" value="F:metal ion binding"/>
    <property type="evidence" value="ECO:0007669"/>
    <property type="project" value="InterPro"/>
</dbReference>
<dbReference type="Proteomes" id="UP000036958">
    <property type="component" value="Unassembled WGS sequence"/>
</dbReference>
<evidence type="ECO:0000256" key="3">
    <source>
        <dbReference type="ARBA" id="ARBA00022840"/>
    </source>
</evidence>